<name>A0ABT1DBH5_9PROT</name>
<feature type="region of interest" description="Disordered" evidence="1">
    <location>
        <begin position="155"/>
        <end position="192"/>
    </location>
</feature>
<reference evidence="2 3" key="1">
    <citation type="submission" date="2021-12" db="EMBL/GenBank/DDBJ databases">
        <title>Siccirubricoccus leaddurans sp. nov., a high concentration Zn2+ tolerance bacterium.</title>
        <authorList>
            <person name="Cao Y."/>
        </authorList>
    </citation>
    <scope>NUCLEOTIDE SEQUENCE [LARGE SCALE GENOMIC DNA]</scope>
    <source>
        <strain evidence="2 3">KC 17139</strain>
    </source>
</reference>
<evidence type="ECO:0000313" key="3">
    <source>
        <dbReference type="Proteomes" id="UP001523392"/>
    </source>
</evidence>
<accession>A0ABT1DBH5</accession>
<dbReference type="Proteomes" id="UP001523392">
    <property type="component" value="Unassembled WGS sequence"/>
</dbReference>
<evidence type="ECO:0000313" key="2">
    <source>
        <dbReference type="EMBL" id="MCO6419292.1"/>
    </source>
</evidence>
<gene>
    <name evidence="2" type="ORF">JYK14_24480</name>
</gene>
<keyword evidence="3" id="KW-1185">Reference proteome</keyword>
<dbReference type="RefSeq" id="WP_252955909.1">
    <property type="nucleotide sequence ID" value="NZ_JAFIRR010000185.1"/>
</dbReference>
<evidence type="ECO:0000256" key="1">
    <source>
        <dbReference type="SAM" id="MobiDB-lite"/>
    </source>
</evidence>
<feature type="region of interest" description="Disordered" evidence="1">
    <location>
        <begin position="302"/>
        <end position="326"/>
    </location>
</feature>
<sequence>MRFLQSVVAAIRASLQTVLEAVTTWTRRGGKWVIETKLVQKTLPDAQAAADWAGDLAGRAIAATPGAAWTATKLTAGGGWAATKFVGRNARDHGPGAVKAAMRGTGKMLKTTGKVVAAPVVLPVKGAVAVTTAAAGAVGEVGAALLSPLGRVLGGGGGSVPTPPPPPAPPAEAPKAEVGQGDSDGLTAAERDRREVAIAVRRAVRAKGRGEDPSEFLEGLRDQVDDERLSSLEVWVDQLRADELKTVSQTSLNRLEAHLEGKRKLTGVPSVEEAVEAAIATERSRPFATKLNKVRAATMERTNGLGAGMPPRRATRDLLNDEYAAS</sequence>
<protein>
    <submittedName>
        <fullName evidence="2">Uncharacterized protein</fullName>
    </submittedName>
</protein>
<dbReference type="EMBL" id="JAFIRR010000185">
    <property type="protein sequence ID" value="MCO6419292.1"/>
    <property type="molecule type" value="Genomic_DNA"/>
</dbReference>
<proteinExistence type="predicted"/>
<feature type="compositionally biased region" description="Pro residues" evidence="1">
    <location>
        <begin position="161"/>
        <end position="172"/>
    </location>
</feature>
<comment type="caution">
    <text evidence="2">The sequence shown here is derived from an EMBL/GenBank/DDBJ whole genome shotgun (WGS) entry which is preliminary data.</text>
</comment>
<organism evidence="2 3">
    <name type="scientific">Siccirubricoccus soli</name>
    <dbReference type="NCBI Taxonomy" id="2899147"/>
    <lineage>
        <taxon>Bacteria</taxon>
        <taxon>Pseudomonadati</taxon>
        <taxon>Pseudomonadota</taxon>
        <taxon>Alphaproteobacteria</taxon>
        <taxon>Acetobacterales</taxon>
        <taxon>Roseomonadaceae</taxon>
        <taxon>Siccirubricoccus</taxon>
    </lineage>
</organism>